<dbReference type="AlphaFoldDB" id="A0A381VWH6"/>
<accession>A0A381VWH6</accession>
<gene>
    <name evidence="1" type="ORF">METZ01_LOCUS97468</name>
</gene>
<protein>
    <submittedName>
        <fullName evidence="1">Uncharacterized protein</fullName>
    </submittedName>
</protein>
<name>A0A381VWH6_9ZZZZ</name>
<evidence type="ECO:0000313" key="1">
    <source>
        <dbReference type="EMBL" id="SVA44614.1"/>
    </source>
</evidence>
<organism evidence="1">
    <name type="scientific">marine metagenome</name>
    <dbReference type="NCBI Taxonomy" id="408172"/>
    <lineage>
        <taxon>unclassified sequences</taxon>
        <taxon>metagenomes</taxon>
        <taxon>ecological metagenomes</taxon>
    </lineage>
</organism>
<reference evidence="1" key="1">
    <citation type="submission" date="2018-05" db="EMBL/GenBank/DDBJ databases">
        <authorList>
            <person name="Lanie J.A."/>
            <person name="Ng W.-L."/>
            <person name="Kazmierczak K.M."/>
            <person name="Andrzejewski T.M."/>
            <person name="Davidsen T.M."/>
            <person name="Wayne K.J."/>
            <person name="Tettelin H."/>
            <person name="Glass J.I."/>
            <person name="Rusch D."/>
            <person name="Podicherti R."/>
            <person name="Tsui H.-C.T."/>
            <person name="Winkler M.E."/>
        </authorList>
    </citation>
    <scope>NUCLEOTIDE SEQUENCE</scope>
</reference>
<sequence>MTRMFKMMISLLVVIGIVAIAPANSTVVKTDQEVCIVKSVNCDGDQVASAEIKKKKKKKGLKKEKGKKKKGKFFSKLFGSK</sequence>
<proteinExistence type="predicted"/>
<dbReference type="EMBL" id="UINC01009990">
    <property type="protein sequence ID" value="SVA44614.1"/>
    <property type="molecule type" value="Genomic_DNA"/>
</dbReference>